<keyword evidence="1" id="KW-0812">Transmembrane</keyword>
<feature type="signal peptide" evidence="2">
    <location>
        <begin position="1"/>
        <end position="21"/>
    </location>
</feature>
<organism evidence="4">
    <name type="scientific">Caenorhabditis brenneri</name>
    <name type="common">Nematode worm</name>
    <dbReference type="NCBI Taxonomy" id="135651"/>
    <lineage>
        <taxon>Eukaryota</taxon>
        <taxon>Metazoa</taxon>
        <taxon>Ecdysozoa</taxon>
        <taxon>Nematoda</taxon>
        <taxon>Chromadorea</taxon>
        <taxon>Rhabditida</taxon>
        <taxon>Rhabditina</taxon>
        <taxon>Rhabditomorpha</taxon>
        <taxon>Rhabditoidea</taxon>
        <taxon>Rhabditidae</taxon>
        <taxon>Peloderinae</taxon>
        <taxon>Caenorhabditis</taxon>
    </lineage>
</organism>
<evidence type="ECO:0000313" key="3">
    <source>
        <dbReference type="EMBL" id="EGT53636.1"/>
    </source>
</evidence>
<keyword evidence="2" id="KW-0732">Signal</keyword>
<proteinExistence type="predicted"/>
<feature type="chain" id="PRO_5003406873" evidence="2">
    <location>
        <begin position="22"/>
        <end position="216"/>
    </location>
</feature>
<dbReference type="Proteomes" id="UP000008068">
    <property type="component" value="Unassembled WGS sequence"/>
</dbReference>
<dbReference type="InParanoid" id="G0PF70"/>
<name>G0PF70_CAEBE</name>
<feature type="transmembrane region" description="Helical" evidence="1">
    <location>
        <begin position="184"/>
        <end position="208"/>
    </location>
</feature>
<keyword evidence="4" id="KW-1185">Reference proteome</keyword>
<keyword evidence="1" id="KW-0472">Membrane</keyword>
<sequence>MTLKNLVFSCYLLSIQANVRADLGPVPTPGTVCQAVTCAGQLVCHEKLISCDTGIGKCNTTRWCFPGQKNCEITVPYCSQKNEDDYDRDLLDSQTSFEFIRPNNTNITTEEKAELCKGYKCFGMSQCEVVYLTIPCGNRSLINETCHQWLPSCDDSPMLNDAARLKKKQMAGIMTKEMLSWMDIAMIVTVFLVFGMIFLMVFLFIRCLERCGFIPR</sequence>
<accession>G0PF70</accession>
<evidence type="ECO:0000256" key="1">
    <source>
        <dbReference type="SAM" id="Phobius"/>
    </source>
</evidence>
<reference evidence="4" key="1">
    <citation type="submission" date="2011-07" db="EMBL/GenBank/DDBJ databases">
        <authorList>
            <consortium name="Caenorhabditis brenneri Sequencing and Analysis Consortium"/>
            <person name="Wilson R.K."/>
        </authorList>
    </citation>
    <scope>NUCLEOTIDE SEQUENCE [LARGE SCALE GENOMIC DNA]</scope>
    <source>
        <strain evidence="4">PB2801</strain>
    </source>
</reference>
<dbReference type="EMBL" id="GL380348">
    <property type="protein sequence ID" value="EGT53636.1"/>
    <property type="molecule type" value="Genomic_DNA"/>
</dbReference>
<keyword evidence="1" id="KW-1133">Transmembrane helix</keyword>
<dbReference type="AlphaFoldDB" id="G0PF70"/>
<protein>
    <submittedName>
        <fullName evidence="3">Uncharacterized protein</fullName>
    </submittedName>
</protein>
<gene>
    <name evidence="3" type="ORF">CAEBREN_09773</name>
</gene>
<evidence type="ECO:0000256" key="2">
    <source>
        <dbReference type="SAM" id="SignalP"/>
    </source>
</evidence>
<dbReference type="HOGENOM" id="CLU_1278620_0_0_1"/>
<evidence type="ECO:0000313" key="4">
    <source>
        <dbReference type="Proteomes" id="UP000008068"/>
    </source>
</evidence>